<name>A0A8J2L4X0_9HEXA</name>
<comment type="caution">
    <text evidence="2">The sequence shown here is derived from an EMBL/GenBank/DDBJ whole genome shotgun (WGS) entry which is preliminary data.</text>
</comment>
<organism evidence="2 3">
    <name type="scientific">Allacma fusca</name>
    <dbReference type="NCBI Taxonomy" id="39272"/>
    <lineage>
        <taxon>Eukaryota</taxon>
        <taxon>Metazoa</taxon>
        <taxon>Ecdysozoa</taxon>
        <taxon>Arthropoda</taxon>
        <taxon>Hexapoda</taxon>
        <taxon>Collembola</taxon>
        <taxon>Symphypleona</taxon>
        <taxon>Sminthuridae</taxon>
        <taxon>Allacma</taxon>
    </lineage>
</organism>
<evidence type="ECO:0000313" key="3">
    <source>
        <dbReference type="Proteomes" id="UP000708208"/>
    </source>
</evidence>
<dbReference type="Proteomes" id="UP000708208">
    <property type="component" value="Unassembled WGS sequence"/>
</dbReference>
<dbReference type="EMBL" id="CAJVCH010345741">
    <property type="protein sequence ID" value="CAG7815509.1"/>
    <property type="molecule type" value="Genomic_DNA"/>
</dbReference>
<accession>A0A8J2L4X0</accession>
<gene>
    <name evidence="2" type="ORF">AFUS01_LOCUS26185</name>
</gene>
<feature type="region of interest" description="Disordered" evidence="1">
    <location>
        <begin position="1"/>
        <end position="25"/>
    </location>
</feature>
<keyword evidence="3" id="KW-1185">Reference proteome</keyword>
<evidence type="ECO:0000313" key="2">
    <source>
        <dbReference type="EMBL" id="CAG7815509.1"/>
    </source>
</evidence>
<protein>
    <submittedName>
        <fullName evidence="2">Uncharacterized protein</fullName>
    </submittedName>
</protein>
<evidence type="ECO:0000256" key="1">
    <source>
        <dbReference type="SAM" id="MobiDB-lite"/>
    </source>
</evidence>
<dbReference type="AlphaFoldDB" id="A0A8J2L4X0"/>
<reference evidence="2" key="1">
    <citation type="submission" date="2021-06" db="EMBL/GenBank/DDBJ databases">
        <authorList>
            <person name="Hodson N. C."/>
            <person name="Mongue J. A."/>
            <person name="Jaron S. K."/>
        </authorList>
    </citation>
    <scope>NUCLEOTIDE SEQUENCE</scope>
</reference>
<proteinExistence type="predicted"/>
<sequence length="75" mass="8481">MGPLGTGKKAELEASQNTSRRLGTENWKAPWNDARHLFQEDILRWRLKSPTCFPVTTIPSGQSECFINFSTSRAL</sequence>